<name>A0A8T1VXG9_9STRA</name>
<organism evidence="1 2">
    <name type="scientific">Phytophthora pseudosyringae</name>
    <dbReference type="NCBI Taxonomy" id="221518"/>
    <lineage>
        <taxon>Eukaryota</taxon>
        <taxon>Sar</taxon>
        <taxon>Stramenopiles</taxon>
        <taxon>Oomycota</taxon>
        <taxon>Peronosporomycetes</taxon>
        <taxon>Peronosporales</taxon>
        <taxon>Peronosporaceae</taxon>
        <taxon>Phytophthora</taxon>
    </lineage>
</organism>
<dbReference type="EMBL" id="JAGDFM010000109">
    <property type="protein sequence ID" value="KAG7386037.1"/>
    <property type="molecule type" value="Genomic_DNA"/>
</dbReference>
<accession>A0A8T1VXG9</accession>
<dbReference type="Proteomes" id="UP000694044">
    <property type="component" value="Unassembled WGS sequence"/>
</dbReference>
<evidence type="ECO:0000313" key="2">
    <source>
        <dbReference type="Proteomes" id="UP000694044"/>
    </source>
</evidence>
<evidence type="ECO:0000313" key="1">
    <source>
        <dbReference type="EMBL" id="KAG7386037.1"/>
    </source>
</evidence>
<protein>
    <submittedName>
        <fullName evidence="1">Uncharacterized protein</fullName>
    </submittedName>
</protein>
<proteinExistence type="predicted"/>
<sequence>MAAIVLGHDGEDGKWLLTTYSDDEVSSQVGYVSMSGNRCPANDSCENNTDEYDLSEKESTGQGCVVDRDAYLKTVFKGAPYLRIERYSTNCHDDYESYDIVGYLADDNCHPDKFGSSRLLRMKTAPHRLLHVVLGLLGASRASSAAERAEAHVRVNEVNESPSCEARTTAMFSTIVQAPCTAETQCTKESGATGNSSLYAFCSYSQAEYLEYAYGGAFYVLLERYKGSNCDHLSSTDVFRADGKCHNSLQYALQVVLASNGEVAIKSRTQTCESGEWGDLIDLVPNEKVNTGVCFPIESRSGKLYLVDGTNGTSASTSSSGSVSDTNTTLDLLSSASALPALPSSLLFSSSLMLLVTGVA</sequence>
<dbReference type="OrthoDB" id="128028at2759"/>
<dbReference type="AlphaFoldDB" id="A0A8T1VXG9"/>
<reference evidence="1" key="1">
    <citation type="submission" date="2021-02" db="EMBL/GenBank/DDBJ databases">
        <authorList>
            <person name="Palmer J.M."/>
        </authorList>
    </citation>
    <scope>NUCLEOTIDE SEQUENCE</scope>
    <source>
        <strain evidence="1">SCRP734</strain>
    </source>
</reference>
<comment type="caution">
    <text evidence="1">The sequence shown here is derived from an EMBL/GenBank/DDBJ whole genome shotgun (WGS) entry which is preliminary data.</text>
</comment>
<gene>
    <name evidence="1" type="ORF">PHYPSEUDO_000705</name>
</gene>
<keyword evidence="2" id="KW-1185">Reference proteome</keyword>